<feature type="compositionally biased region" description="Basic residues" evidence="2">
    <location>
        <begin position="396"/>
        <end position="406"/>
    </location>
</feature>
<dbReference type="EMBL" id="PEDP01001672">
    <property type="protein sequence ID" value="POS83345.1"/>
    <property type="molecule type" value="Genomic_DNA"/>
</dbReference>
<evidence type="ECO:0000313" key="3">
    <source>
        <dbReference type="EMBL" id="POS83345.1"/>
    </source>
</evidence>
<feature type="compositionally biased region" description="Basic residues" evidence="2">
    <location>
        <begin position="625"/>
        <end position="635"/>
    </location>
</feature>
<protein>
    <submittedName>
        <fullName evidence="3">Uncharacterized protein</fullName>
    </submittedName>
</protein>
<feature type="compositionally biased region" description="Polar residues" evidence="2">
    <location>
        <begin position="1973"/>
        <end position="1982"/>
    </location>
</feature>
<dbReference type="PANTHER" id="PTHR40641">
    <property type="entry name" value="INVOLUCRIN REPEAT PROTEIN (AFU_ORTHOLOGUE AFUA_2G08060)"/>
    <property type="match status" value="1"/>
</dbReference>
<feature type="compositionally biased region" description="Low complexity" evidence="2">
    <location>
        <begin position="1711"/>
        <end position="1721"/>
    </location>
</feature>
<reference evidence="3 4" key="1">
    <citation type="submission" date="2017-10" db="EMBL/GenBank/DDBJ databases">
        <title>Development of genomic resources for the powdery mildew, Erysiphe pulchra.</title>
        <authorList>
            <person name="Wadl P.A."/>
            <person name="Mack B.M."/>
            <person name="Moore G."/>
            <person name="Beltz S.B."/>
        </authorList>
    </citation>
    <scope>NUCLEOTIDE SEQUENCE [LARGE SCALE GENOMIC DNA]</scope>
    <source>
        <strain evidence="3">Cflorida</strain>
    </source>
</reference>
<feature type="region of interest" description="Disordered" evidence="2">
    <location>
        <begin position="1706"/>
        <end position="1725"/>
    </location>
</feature>
<feature type="non-terminal residue" evidence="3">
    <location>
        <position position="2517"/>
    </location>
</feature>
<feature type="compositionally biased region" description="Polar residues" evidence="2">
    <location>
        <begin position="2498"/>
        <end position="2511"/>
    </location>
</feature>
<gene>
    <name evidence="3" type="ORF">EPUL_004878</name>
</gene>
<evidence type="ECO:0000313" key="4">
    <source>
        <dbReference type="Proteomes" id="UP000237438"/>
    </source>
</evidence>
<keyword evidence="4" id="KW-1185">Reference proteome</keyword>
<dbReference type="Proteomes" id="UP000237438">
    <property type="component" value="Unassembled WGS sequence"/>
</dbReference>
<evidence type="ECO:0000256" key="1">
    <source>
        <dbReference type="SAM" id="Coils"/>
    </source>
</evidence>
<feature type="region of interest" description="Disordered" evidence="2">
    <location>
        <begin position="279"/>
        <end position="302"/>
    </location>
</feature>
<sequence>KEPGNDWEKEFGIEVEKELEKEIEKAVEKELEAEIEMDFAKEVETEAEKEPKMELEKELEKEIEKVVEKELEMEIEREVQVGLEKEVKTEVQKELKMEPCNKYEKEFRIEVEEELVKEVEKEFEMELEKEDEKEIEKVFKGKLEMVLGKDVEMGLEKEPGNDCEKEFGIEVEKEPEKEIEKAVEKELETEIKMYPAKEIETVAEKELQIKPDKDCEKEFEKEFERELEKDVEIEDERKMLIDVKKDLHREVDQNAFKIPCYEGQLKDSLVLDASFGKKKKRNKNQKLADFDPSDTSSTQVKNDDKISDAIFNKLEPVVLGNKVNNLVKEEFQTEMKDRLNEEKKRDELYSEKRKEDVKIEDVKKHKNEHEEVEHKIFEKTNFDDLTESSTALNSKLSKKKKKKKNRKSLDITMIKNTHIQEDDEKDKFNAASKIFKPSVIESTYDLDPLKELSNEDKIGKHVDKEDEKGLGKERKNNVEEVNKFKYPKKNENEINLEIRENYFKDDDSKTFVTQTTDPPSKKKMVEIQKKLDSVLLDSSSSRAFNENDHVSDKSKSITAKLINKADDKDKPFDIIKEKQKMPEAIIKTENETEDPKENEKEVELKVSDTCQDKVEDSLIPVTSLGKKKKKKKNQKRPNPSLTDLSSILVNNDDKVPDDMSNTADCITLQTKVDTVIKVEQSDEIIDRLKDEKKNEEDQKRLEAEIKTENKIEDQNENEKGVKSKVSETSQDKQFEDSSIPITISTKKKKKKKNQKRPDSGLTEASQVLDEKGKNDAIDKIFESHRPDLNHDTSNVKLRVEESKIRSCDEDKMEDNAQSLIKFDENGNVKDCEKEDEREDQEVDARGDLGEVYLTNFNKEESWKECTGEHEKLGEENLQQMVLEKSCHDNQLKSSTTLVTNLDRKKKKDKNQKKSTESVINESSIRINNEVDTHKPISGIDETSTPVIKVNEELKNKFLSEKDIIANVKGEKIYHQKSNEINVGSKILEIPLEDSLLKYSPASVITSGKKKKKMHQKRSDSNLTDISSIQVITDNKIHDATFGISDSLMLESKQKVEANDKNLDEVIGSQSSVEKNEIVDKKDPEVLEKPHQSFQFENLDKEEKRNKDQKILDGSMIDLLSIKVTTEEKLHKNLPEIYHPMTFETKIYEEAKQEFLNEEVKEVVKDNRAKSKELHKIEDSLKFVELCETKLDDKGEEEIQLMVSERAQKDDQNEILNTLKPTSSAMKNFEVYNCKALDTVVIETESDQKINENKICDDQFKGMHSSIPITVYHEKIPEKLWSGKESGELEYVSFEISQQDVQPESYLIPSNALGETEIDEVSVDTTILSAVNKNEKYDGLSDVPTPFVPEVISNLDTKQGNLNDKEDTESSLDKKRKKGGNEVQQELQKKDVLIASHESNQVERLSILVTDSSKPEIFDRFDPIVSDTQLIHSSDENKKHDFLVLSIESSTSLPIHEGDVVEKSFNDKVASELFTNNENKYIQSNTNPDSSLDVLSRIPAKPKNDSSLFLADFFEIDKIENVSTPASISKTDPGTEKELSENPSNVFKSREVIEKTVSTSSQGNHSTDNPKSIKTSEKENKNRKYFSAPTQNNLVKIEEDESYIGKNSLFSKSNNSEEVESKTCQKTPGLAEDSRKDPLKSYSESSTSMFGIVTQDPDKNNVQSNLCNLNTPLKSKIRAFAELPISSSSKFFDSGSSSIKSILSKNDHLDASSSNNNKSLLSTENFDESTTQLNIKSFSDPLVDNYHSPLRSSRSSHFGFSKLPIVVEEKNLENVEQNDRLLHQIEANNDNSITSKKDAYKGNIKSPSISTYEIPHHSEKFLLRNFRSFQMIPQEKPMDIRRSSSYSGNLSNKGLVQKRIEKFESPEEINNPNKLGKEIVETPPPQKSTRKINAGLNFHEPRVRKPSKVEQGIITAVVDVAIKGSPAILDLDIEQRTSDLKNLNSSSMVNNLPSQESRILDHENSPHSLRRSKPQTSGDLRSLSQHKEKLGPDKPNPPQDKQITSRQAPQPNEGRIRVKDMADVLDGVGEGHMISPRSPTRPHSLRRRQSMKVMDLESKVENLVEQNRILAEEKQNIEQQIKSSVQISLAKKDAELEALTRTLNFLQEEVSKLTEVNEGLNCAASAITQQYSDRNTILESERAKLSQELEQIRKEYKRLTLNFQNELHSKISVKDRKIAELRTELDVAKQKIREAQKQILLSKGCDLEYLSLKYEDYFENACQKLCQHVQQWVLRFSKYSDMKSCRLTGEIGDDKIVERLDNAILDGSDVDTYLSDRIKRRDVFMSIVMTMIWEYIFTRYLFGMGRDQRQKLKSLEKTLSEVGPASAVHSWRAITLTLLSKRTVFIQQKEQDTQAVVDVVINTLSEILPPPSNFERQIQEQLSRVMNEAVDLSIDMRCQRAEYMMLPPLQPEYDTNGEVLSKVLFNAAVMNERSGDTVSNKELEAQKAIVRIVLFPLVVKRGDDSGQTKQETIICPAQVLIAKPKSLVHRDDEVRSKISMKSNSHTMKSEYSSLGLPS</sequence>
<feature type="region of interest" description="Disordered" evidence="2">
    <location>
        <begin position="1611"/>
        <end position="1642"/>
    </location>
</feature>
<feature type="region of interest" description="Disordered" evidence="2">
    <location>
        <begin position="679"/>
        <end position="772"/>
    </location>
</feature>
<feature type="region of interest" description="Disordered" evidence="2">
    <location>
        <begin position="1954"/>
        <end position="2048"/>
    </location>
</feature>
<feature type="region of interest" description="Disordered" evidence="2">
    <location>
        <begin position="1353"/>
        <end position="1383"/>
    </location>
</feature>
<feature type="compositionally biased region" description="Basic and acidic residues" evidence="2">
    <location>
        <begin position="573"/>
        <end position="616"/>
    </location>
</feature>
<name>A0A2S4PMQ4_9PEZI</name>
<feature type="compositionally biased region" description="Basic and acidic residues" evidence="2">
    <location>
        <begin position="679"/>
        <end position="735"/>
    </location>
</feature>
<dbReference type="OrthoDB" id="5365701at2759"/>
<feature type="region of interest" description="Disordered" evidence="2">
    <location>
        <begin position="1867"/>
        <end position="1890"/>
    </location>
</feature>
<feature type="non-terminal residue" evidence="3">
    <location>
        <position position="1"/>
    </location>
</feature>
<keyword evidence="1" id="KW-0175">Coiled coil</keyword>
<dbReference type="InterPro" id="IPR053268">
    <property type="entry name" value="Woronin_anchor"/>
</dbReference>
<feature type="region of interest" description="Disordered" evidence="2">
    <location>
        <begin position="1524"/>
        <end position="1586"/>
    </location>
</feature>
<dbReference type="PANTHER" id="PTHR40641:SF2">
    <property type="entry name" value="INVOLUCRIN REPEAT PROTEIN"/>
    <property type="match status" value="1"/>
</dbReference>
<feature type="region of interest" description="Disordered" evidence="2">
    <location>
        <begin position="388"/>
        <end position="407"/>
    </location>
</feature>
<proteinExistence type="predicted"/>
<feature type="coiled-coil region" evidence="1">
    <location>
        <begin position="109"/>
        <end position="136"/>
    </location>
</feature>
<feature type="compositionally biased region" description="Polar residues" evidence="2">
    <location>
        <begin position="636"/>
        <end position="649"/>
    </location>
</feature>
<accession>A0A2S4PMQ4</accession>
<dbReference type="STRING" id="225359.A0A2S4PMQ4"/>
<feature type="compositionally biased region" description="Basic residues" evidence="2">
    <location>
        <begin position="745"/>
        <end position="754"/>
    </location>
</feature>
<organism evidence="3 4">
    <name type="scientific">Erysiphe pulchra</name>
    <dbReference type="NCBI Taxonomy" id="225359"/>
    <lineage>
        <taxon>Eukaryota</taxon>
        <taxon>Fungi</taxon>
        <taxon>Dikarya</taxon>
        <taxon>Ascomycota</taxon>
        <taxon>Pezizomycotina</taxon>
        <taxon>Leotiomycetes</taxon>
        <taxon>Erysiphales</taxon>
        <taxon>Erysiphaceae</taxon>
        <taxon>Erysiphe</taxon>
    </lineage>
</organism>
<feature type="region of interest" description="Disordered" evidence="2">
    <location>
        <begin position="573"/>
        <end position="661"/>
    </location>
</feature>
<evidence type="ECO:0000256" key="2">
    <source>
        <dbReference type="SAM" id="MobiDB-lite"/>
    </source>
</evidence>
<comment type="caution">
    <text evidence="3">The sequence shown here is derived from an EMBL/GenBank/DDBJ whole genome shotgun (WGS) entry which is preliminary data.</text>
</comment>
<feature type="coiled-coil region" evidence="1">
    <location>
        <begin position="16"/>
        <end position="76"/>
    </location>
</feature>
<feature type="compositionally biased region" description="Polar residues" evidence="2">
    <location>
        <begin position="1998"/>
        <end position="2009"/>
    </location>
</feature>
<feature type="compositionally biased region" description="Polar residues" evidence="2">
    <location>
        <begin position="1555"/>
        <end position="1572"/>
    </location>
</feature>
<feature type="region of interest" description="Disordered" evidence="2">
    <location>
        <begin position="897"/>
        <end position="919"/>
    </location>
</feature>
<feature type="region of interest" description="Disordered" evidence="2">
    <location>
        <begin position="2496"/>
        <end position="2517"/>
    </location>
</feature>
<feature type="compositionally biased region" description="Basic residues" evidence="2">
    <location>
        <begin position="903"/>
        <end position="912"/>
    </location>
</feature>